<keyword evidence="1" id="KW-0472">Membrane</keyword>
<sequence length="194" mass="19930">MRFQIGRLGRASHFTADARGAVAVEFALVGMLTVGLVLEALQGGLYLYQRSEIERVTALAARQVMIGAAASSGLTAAQFLQQDVCAALPSGMSCANVTVDLETVSQAASPGGFYVYANADMSGPVPMPSTGTYCAGSPGSVMYLRVSYRSVAISPAWRALASSSGTTIGGTPAYSVTAYTAFRNEPFTGGSAGC</sequence>
<evidence type="ECO:0000313" key="2">
    <source>
        <dbReference type="EMBL" id="RYB05348.1"/>
    </source>
</evidence>
<name>A0A4Q2REC2_9HYPH</name>
<keyword evidence="3" id="KW-1185">Reference proteome</keyword>
<keyword evidence="1" id="KW-1133">Transmembrane helix</keyword>
<feature type="transmembrane region" description="Helical" evidence="1">
    <location>
        <begin position="21"/>
        <end position="48"/>
    </location>
</feature>
<reference evidence="2 3" key="1">
    <citation type="submission" date="2018-09" db="EMBL/GenBank/DDBJ databases">
        <authorList>
            <person name="Grouzdev D.S."/>
            <person name="Krutkina M.S."/>
        </authorList>
    </citation>
    <scope>NUCLEOTIDE SEQUENCE [LARGE SCALE GENOMIC DNA]</scope>
    <source>
        <strain evidence="2 3">RmlP001</strain>
    </source>
</reference>
<evidence type="ECO:0000313" key="3">
    <source>
        <dbReference type="Proteomes" id="UP000289411"/>
    </source>
</evidence>
<dbReference type="AlphaFoldDB" id="A0A4Q2REC2"/>
<reference evidence="2 3" key="2">
    <citation type="submission" date="2019-02" db="EMBL/GenBank/DDBJ databases">
        <title>'Lichenibacterium ramalinii' gen. nov. sp. nov., 'Lichenibacterium minor' gen. nov. sp. nov.</title>
        <authorList>
            <person name="Pankratov T."/>
        </authorList>
    </citation>
    <scope>NUCLEOTIDE SEQUENCE [LARGE SCALE GENOMIC DNA]</scope>
    <source>
        <strain evidence="2 3">RmlP001</strain>
    </source>
</reference>
<evidence type="ECO:0008006" key="4">
    <source>
        <dbReference type="Google" id="ProtNLM"/>
    </source>
</evidence>
<comment type="caution">
    <text evidence="2">The sequence shown here is derived from an EMBL/GenBank/DDBJ whole genome shotgun (WGS) entry which is preliminary data.</text>
</comment>
<dbReference type="OrthoDB" id="7349713at2"/>
<dbReference type="EMBL" id="QYBC01000007">
    <property type="protein sequence ID" value="RYB05348.1"/>
    <property type="molecule type" value="Genomic_DNA"/>
</dbReference>
<protein>
    <recommendedName>
        <fullName evidence="4">Pilus assembly protein</fullName>
    </recommendedName>
</protein>
<gene>
    <name evidence="2" type="ORF">D3272_10425</name>
</gene>
<organism evidence="2 3">
    <name type="scientific">Lichenibacterium ramalinae</name>
    <dbReference type="NCBI Taxonomy" id="2316527"/>
    <lineage>
        <taxon>Bacteria</taxon>
        <taxon>Pseudomonadati</taxon>
        <taxon>Pseudomonadota</taxon>
        <taxon>Alphaproteobacteria</taxon>
        <taxon>Hyphomicrobiales</taxon>
        <taxon>Lichenihabitantaceae</taxon>
        <taxon>Lichenibacterium</taxon>
    </lineage>
</organism>
<dbReference type="RefSeq" id="WP_129219099.1">
    <property type="nucleotide sequence ID" value="NZ_QYBC01000007.1"/>
</dbReference>
<proteinExistence type="predicted"/>
<evidence type="ECO:0000256" key="1">
    <source>
        <dbReference type="SAM" id="Phobius"/>
    </source>
</evidence>
<keyword evidence="1" id="KW-0812">Transmembrane</keyword>
<dbReference type="Proteomes" id="UP000289411">
    <property type="component" value="Unassembled WGS sequence"/>
</dbReference>
<accession>A0A4Q2REC2</accession>